<keyword evidence="4" id="KW-1185">Reference proteome</keyword>
<comment type="caution">
    <text evidence="3">The sequence shown here is derived from an EMBL/GenBank/DDBJ whole genome shotgun (WGS) entry which is preliminary data.</text>
</comment>
<proteinExistence type="predicted"/>
<gene>
    <name evidence="3" type="ORF">BCR38DRAFT_447726</name>
</gene>
<dbReference type="OrthoDB" id="5607at2759"/>
<dbReference type="Gene3D" id="1.10.340.30">
    <property type="entry name" value="Hypothetical protein, domain 2"/>
    <property type="match status" value="1"/>
</dbReference>
<feature type="compositionally biased region" description="Polar residues" evidence="1">
    <location>
        <begin position="108"/>
        <end position="125"/>
    </location>
</feature>
<name>A0A1Y2DH57_9PEZI</name>
<protein>
    <submittedName>
        <fullName evidence="3">Base excision DNA repair protein</fullName>
    </submittedName>
</protein>
<dbReference type="SMART" id="SM00478">
    <property type="entry name" value="ENDO3c"/>
    <property type="match status" value="1"/>
</dbReference>
<organism evidence="3 4">
    <name type="scientific">Pseudomassariella vexata</name>
    <dbReference type="NCBI Taxonomy" id="1141098"/>
    <lineage>
        <taxon>Eukaryota</taxon>
        <taxon>Fungi</taxon>
        <taxon>Dikarya</taxon>
        <taxon>Ascomycota</taxon>
        <taxon>Pezizomycotina</taxon>
        <taxon>Sordariomycetes</taxon>
        <taxon>Xylariomycetidae</taxon>
        <taxon>Amphisphaeriales</taxon>
        <taxon>Pseudomassariaceae</taxon>
        <taxon>Pseudomassariella</taxon>
    </lineage>
</organism>
<feature type="domain" description="HhH-GPD" evidence="2">
    <location>
        <begin position="212"/>
        <end position="374"/>
    </location>
</feature>
<feature type="compositionally biased region" description="Basic and acidic residues" evidence="1">
    <location>
        <begin position="126"/>
        <end position="137"/>
    </location>
</feature>
<dbReference type="GO" id="GO:0006285">
    <property type="term" value="P:base-excision repair, AP site formation"/>
    <property type="evidence" value="ECO:0007669"/>
    <property type="project" value="UniProtKB-ARBA"/>
</dbReference>
<reference evidence="3 4" key="1">
    <citation type="submission" date="2016-07" db="EMBL/GenBank/DDBJ databases">
        <title>Pervasive Adenine N6-methylation of Active Genes in Fungi.</title>
        <authorList>
            <consortium name="DOE Joint Genome Institute"/>
            <person name="Mondo S.J."/>
            <person name="Dannebaum R.O."/>
            <person name="Kuo R.C."/>
            <person name="Labutti K."/>
            <person name="Haridas S."/>
            <person name="Kuo A."/>
            <person name="Salamov A."/>
            <person name="Ahrendt S.R."/>
            <person name="Lipzen A."/>
            <person name="Sullivan W."/>
            <person name="Andreopoulos W.B."/>
            <person name="Clum A."/>
            <person name="Lindquist E."/>
            <person name="Daum C."/>
            <person name="Ramamoorthy G.K."/>
            <person name="Gryganskyi A."/>
            <person name="Culley D."/>
            <person name="Magnuson J.K."/>
            <person name="James T.Y."/>
            <person name="O'Malley M.A."/>
            <person name="Stajich J.E."/>
            <person name="Spatafora J.W."/>
            <person name="Visel A."/>
            <person name="Grigoriev I.V."/>
        </authorList>
    </citation>
    <scope>NUCLEOTIDE SEQUENCE [LARGE SCALE GENOMIC DNA]</scope>
    <source>
        <strain evidence="3 4">CBS 129021</strain>
    </source>
</reference>
<evidence type="ECO:0000313" key="4">
    <source>
        <dbReference type="Proteomes" id="UP000193689"/>
    </source>
</evidence>
<dbReference type="SUPFAM" id="SSF48150">
    <property type="entry name" value="DNA-glycosylase"/>
    <property type="match status" value="1"/>
</dbReference>
<dbReference type="PANTHER" id="PTHR47203:SF1">
    <property type="entry name" value="HYPOTHETICAL BASE EXCISION DNA REPAIR PROTEIN (EUROFUNG)"/>
    <property type="match status" value="1"/>
</dbReference>
<sequence>MFRICTRSHEVDSKFLIASSNFGRTMARGAVTASAPSVTPATRRSERNWKQANQEVTIKKEDPSSPGVPKHSQRTASSATPDRRSKRIKTEHKSPHVQTPPAKRVKAKSSSTPTAVVKPETSSAKTSDHKKTQADKAADLQAKKLKSYAQFANQSPFPSFPHPTPAECELAHRILSSLHGARTRPEKVVAPTNTAGCGNSSSVLDALVRTILSQNTSDKNSSRAKLSMDKVYGGSDKWDAIVEGGQAKLQKTIESGGLSVVKSKVILGILQQAKEKYGKYSLDHLFEASDEDAMREMLAFQGVGPKTASCVLLFCLRRDSFAVDTHVYRITGLLGWRPKDKECTREQAQAHLDARVPREDKYGLHILLVSHGKACEECKAGGKSVGKCKLRNAVRGARIEG</sequence>
<dbReference type="GO" id="GO:0000702">
    <property type="term" value="F:oxidized base lesion DNA N-glycosylase activity"/>
    <property type="evidence" value="ECO:0007669"/>
    <property type="project" value="UniProtKB-ARBA"/>
</dbReference>
<dbReference type="PANTHER" id="PTHR47203">
    <property type="match status" value="1"/>
</dbReference>
<dbReference type="EMBL" id="MCFJ01000016">
    <property type="protein sequence ID" value="ORY58590.1"/>
    <property type="molecule type" value="Genomic_DNA"/>
</dbReference>
<evidence type="ECO:0000259" key="2">
    <source>
        <dbReference type="SMART" id="SM00478"/>
    </source>
</evidence>
<dbReference type="GeneID" id="63777387"/>
<dbReference type="InParanoid" id="A0A1Y2DH57"/>
<dbReference type="RefSeq" id="XP_040711507.1">
    <property type="nucleotide sequence ID" value="XM_040861175.1"/>
</dbReference>
<evidence type="ECO:0000313" key="3">
    <source>
        <dbReference type="EMBL" id="ORY58590.1"/>
    </source>
</evidence>
<dbReference type="STRING" id="1141098.A0A1Y2DH57"/>
<dbReference type="InterPro" id="IPR003265">
    <property type="entry name" value="HhH-GPD_domain"/>
</dbReference>
<dbReference type="InterPro" id="IPR023170">
    <property type="entry name" value="HhH_base_excis_C"/>
</dbReference>
<evidence type="ECO:0000256" key="1">
    <source>
        <dbReference type="SAM" id="MobiDB-lite"/>
    </source>
</evidence>
<dbReference type="Proteomes" id="UP000193689">
    <property type="component" value="Unassembled WGS sequence"/>
</dbReference>
<dbReference type="AlphaFoldDB" id="A0A1Y2DH57"/>
<feature type="region of interest" description="Disordered" evidence="1">
    <location>
        <begin position="33"/>
        <end position="137"/>
    </location>
</feature>
<dbReference type="Pfam" id="PF00730">
    <property type="entry name" value="HhH-GPD"/>
    <property type="match status" value="1"/>
</dbReference>
<accession>A0A1Y2DH57</accession>
<dbReference type="CDD" id="cd00056">
    <property type="entry name" value="ENDO3c"/>
    <property type="match status" value="1"/>
</dbReference>
<dbReference type="InterPro" id="IPR011257">
    <property type="entry name" value="DNA_glycosylase"/>
</dbReference>
<dbReference type="Gene3D" id="1.10.1670.10">
    <property type="entry name" value="Helix-hairpin-Helix base-excision DNA repair enzymes (C-terminal)"/>
    <property type="match status" value="1"/>
</dbReference>